<evidence type="ECO:0000256" key="5">
    <source>
        <dbReference type="ARBA" id="ARBA00023128"/>
    </source>
</evidence>
<dbReference type="CDD" id="cd00928">
    <property type="entry name" value="Cyt_c_Oxidase_VIIa"/>
    <property type="match status" value="1"/>
</dbReference>
<accession>A0AAN9V3K4</accession>
<dbReference type="InterPro" id="IPR036539">
    <property type="entry name" value="Cyt_c_oxidase_su7a_sf"/>
</dbReference>
<dbReference type="EMBL" id="JAZDUA010000817">
    <property type="protein sequence ID" value="KAK7789178.1"/>
    <property type="molecule type" value="Genomic_DNA"/>
</dbReference>
<keyword evidence="9" id="KW-1185">Reference proteome</keyword>
<evidence type="ECO:0000256" key="6">
    <source>
        <dbReference type="ARBA" id="ARBA00023136"/>
    </source>
</evidence>
<comment type="subcellular location">
    <subcellularLocation>
        <location evidence="1">Mitochondrion inner membrane</location>
    </subcellularLocation>
</comment>
<dbReference type="PANTHER" id="PTHR10510:SF11">
    <property type="entry name" value="CYTOCHROME C OXIDASE SUBUNIT 7A, MITOCHONDRIAL"/>
    <property type="match status" value="1"/>
</dbReference>
<evidence type="ECO:0000256" key="1">
    <source>
        <dbReference type="ARBA" id="ARBA00004273"/>
    </source>
</evidence>
<dbReference type="Proteomes" id="UP001378592">
    <property type="component" value="Unassembled WGS sequence"/>
</dbReference>
<feature type="transmembrane region" description="Helical" evidence="7">
    <location>
        <begin position="66"/>
        <end position="87"/>
    </location>
</feature>
<evidence type="ECO:0000256" key="2">
    <source>
        <dbReference type="ARBA" id="ARBA00009331"/>
    </source>
</evidence>
<evidence type="ECO:0000313" key="9">
    <source>
        <dbReference type="Proteomes" id="UP001378592"/>
    </source>
</evidence>
<sequence length="95" mass="10416">MSIARKSLQLAQVGVRRLATTPVKPATCPAPQNVHPGYKKIRSTMEKFQVEDGVPVHLKGGAMDKILYQATIFLCAIGLGMSGHLFYKLSYPSQE</sequence>
<dbReference type="GO" id="GO:0097250">
    <property type="term" value="P:mitochondrial respirasome assembly"/>
    <property type="evidence" value="ECO:0007669"/>
    <property type="project" value="TreeGrafter"/>
</dbReference>
<dbReference type="FunFam" id="4.10.91.10:FF:000001">
    <property type="entry name" value="Cytochrome c oxidase subunit 7A1, mitochondrial"/>
    <property type="match status" value="1"/>
</dbReference>
<evidence type="ECO:0000256" key="4">
    <source>
        <dbReference type="ARBA" id="ARBA00022946"/>
    </source>
</evidence>
<dbReference type="PANTHER" id="PTHR10510">
    <property type="entry name" value="CYTOCHROME C OXIDASE POLYPEPTIDE 7A"/>
    <property type="match status" value="1"/>
</dbReference>
<dbReference type="SUPFAM" id="SSF81419">
    <property type="entry name" value="Mitochondrial cytochrome c oxidase subunit VIIa"/>
    <property type="match status" value="1"/>
</dbReference>
<gene>
    <name evidence="8" type="ORF">R5R35_006798</name>
</gene>
<dbReference type="GO" id="GO:0045277">
    <property type="term" value="C:respiratory chain complex IV"/>
    <property type="evidence" value="ECO:0007669"/>
    <property type="project" value="InterPro"/>
</dbReference>
<dbReference type="GO" id="GO:0006123">
    <property type="term" value="P:mitochondrial electron transport, cytochrome c to oxygen"/>
    <property type="evidence" value="ECO:0007669"/>
    <property type="project" value="InterPro"/>
</dbReference>
<dbReference type="InterPro" id="IPR003177">
    <property type="entry name" value="Cytc_oxidase_su7a_met"/>
</dbReference>
<proteinExistence type="inferred from homology"/>
<keyword evidence="7" id="KW-1133">Transmembrane helix</keyword>
<comment type="similarity">
    <text evidence="2">Belongs to the cytochrome c oxidase VIIa family.</text>
</comment>
<name>A0AAN9V3K4_9ORTH</name>
<keyword evidence="4" id="KW-0809">Transit peptide</keyword>
<evidence type="ECO:0000256" key="3">
    <source>
        <dbReference type="ARBA" id="ARBA00022792"/>
    </source>
</evidence>
<evidence type="ECO:0000313" key="8">
    <source>
        <dbReference type="EMBL" id="KAK7789178.1"/>
    </source>
</evidence>
<keyword evidence="7" id="KW-0812">Transmembrane</keyword>
<dbReference type="Gene3D" id="4.10.91.10">
    <property type="entry name" value="Cytochrome c oxidase, subunit VIIa"/>
    <property type="match status" value="1"/>
</dbReference>
<reference evidence="8 9" key="1">
    <citation type="submission" date="2024-03" db="EMBL/GenBank/DDBJ databases">
        <title>The genome assembly and annotation of the cricket Gryllus longicercus Weissman &amp; Gray.</title>
        <authorList>
            <person name="Szrajer S."/>
            <person name="Gray D."/>
            <person name="Ylla G."/>
        </authorList>
    </citation>
    <scope>NUCLEOTIDE SEQUENCE [LARGE SCALE GENOMIC DNA]</scope>
    <source>
        <strain evidence="8">DAG 2021-001</strain>
        <tissue evidence="8">Whole body minus gut</tissue>
    </source>
</reference>
<keyword evidence="5" id="KW-0496">Mitochondrion</keyword>
<evidence type="ECO:0000256" key="7">
    <source>
        <dbReference type="SAM" id="Phobius"/>
    </source>
</evidence>
<keyword evidence="6 7" id="KW-0472">Membrane</keyword>
<dbReference type="GO" id="GO:0002082">
    <property type="term" value="P:regulation of oxidative phosphorylation"/>
    <property type="evidence" value="ECO:0007669"/>
    <property type="project" value="TreeGrafter"/>
</dbReference>
<keyword evidence="3" id="KW-0999">Mitochondrion inner membrane</keyword>
<comment type="caution">
    <text evidence="8">The sequence shown here is derived from an EMBL/GenBank/DDBJ whole genome shotgun (WGS) entry which is preliminary data.</text>
</comment>
<protein>
    <submittedName>
        <fullName evidence="8">Uncharacterized protein</fullName>
    </submittedName>
</protein>
<dbReference type="GO" id="GO:0005743">
    <property type="term" value="C:mitochondrial inner membrane"/>
    <property type="evidence" value="ECO:0007669"/>
    <property type="project" value="UniProtKB-SubCell"/>
</dbReference>
<organism evidence="8 9">
    <name type="scientific">Gryllus longicercus</name>
    <dbReference type="NCBI Taxonomy" id="2509291"/>
    <lineage>
        <taxon>Eukaryota</taxon>
        <taxon>Metazoa</taxon>
        <taxon>Ecdysozoa</taxon>
        <taxon>Arthropoda</taxon>
        <taxon>Hexapoda</taxon>
        <taxon>Insecta</taxon>
        <taxon>Pterygota</taxon>
        <taxon>Neoptera</taxon>
        <taxon>Polyneoptera</taxon>
        <taxon>Orthoptera</taxon>
        <taxon>Ensifera</taxon>
        <taxon>Gryllidea</taxon>
        <taxon>Grylloidea</taxon>
        <taxon>Gryllidae</taxon>
        <taxon>Gryllinae</taxon>
        <taxon>Gryllus</taxon>
    </lineage>
</organism>
<dbReference type="AlphaFoldDB" id="A0AAN9V3K4"/>